<dbReference type="PROSITE" id="PS51123">
    <property type="entry name" value="OMPA_2"/>
    <property type="match status" value="1"/>
</dbReference>
<dbReference type="InterPro" id="IPR036737">
    <property type="entry name" value="OmpA-like_sf"/>
</dbReference>
<dbReference type="CDD" id="cd07185">
    <property type="entry name" value="OmpA_C-like"/>
    <property type="match status" value="1"/>
</dbReference>
<evidence type="ECO:0000313" key="7">
    <source>
        <dbReference type="Proteomes" id="UP000321479"/>
    </source>
</evidence>
<evidence type="ECO:0000256" key="2">
    <source>
        <dbReference type="ARBA" id="ARBA00023136"/>
    </source>
</evidence>
<dbReference type="PANTHER" id="PTHR30329:SF21">
    <property type="entry name" value="LIPOPROTEIN YIAD-RELATED"/>
    <property type="match status" value="1"/>
</dbReference>
<evidence type="ECO:0000313" key="6">
    <source>
        <dbReference type="EMBL" id="QEC62877.1"/>
    </source>
</evidence>
<dbReference type="KEGG" id="mgin:FRZ54_09900"/>
<evidence type="ECO:0000256" key="4">
    <source>
        <dbReference type="PROSITE-ProRule" id="PRU00473"/>
    </source>
</evidence>
<evidence type="ECO:0000256" key="1">
    <source>
        <dbReference type="ARBA" id="ARBA00004442"/>
    </source>
</evidence>
<evidence type="ECO:0000256" key="3">
    <source>
        <dbReference type="ARBA" id="ARBA00023237"/>
    </source>
</evidence>
<keyword evidence="3" id="KW-0998">Cell outer membrane</keyword>
<dbReference type="InterPro" id="IPR006665">
    <property type="entry name" value="OmpA-like"/>
</dbReference>
<reference evidence="6 7" key="1">
    <citation type="journal article" date="2017" name="Curr. Microbiol.">
        <title>Mucilaginibacter ginsenosidivorans sp. nov., Isolated from Soil of Ginseng Field.</title>
        <authorList>
            <person name="Kim M.M."/>
            <person name="Siddiqi M.Z."/>
            <person name="Im W.T."/>
        </authorList>
    </citation>
    <scope>NUCLEOTIDE SEQUENCE [LARGE SCALE GENOMIC DNA]</scope>
    <source>
        <strain evidence="6 7">Gsoil 3017</strain>
    </source>
</reference>
<evidence type="ECO:0000259" key="5">
    <source>
        <dbReference type="PROSITE" id="PS51123"/>
    </source>
</evidence>
<gene>
    <name evidence="6" type="ORF">FRZ54_09900</name>
</gene>
<dbReference type="PANTHER" id="PTHR30329">
    <property type="entry name" value="STATOR ELEMENT OF FLAGELLAR MOTOR COMPLEX"/>
    <property type="match status" value="1"/>
</dbReference>
<dbReference type="RefSeq" id="WP_147031454.1">
    <property type="nucleotide sequence ID" value="NZ_CP042436.1"/>
</dbReference>
<keyword evidence="2 4" id="KW-0472">Membrane</keyword>
<dbReference type="PRINTS" id="PR01021">
    <property type="entry name" value="OMPADOMAIN"/>
</dbReference>
<dbReference type="InterPro" id="IPR006664">
    <property type="entry name" value="OMP_bac"/>
</dbReference>
<dbReference type="Proteomes" id="UP000321479">
    <property type="component" value="Chromosome"/>
</dbReference>
<organism evidence="6 7">
    <name type="scientific">Mucilaginibacter ginsenosidivorans</name>
    <dbReference type="NCBI Taxonomy" id="398053"/>
    <lineage>
        <taxon>Bacteria</taxon>
        <taxon>Pseudomonadati</taxon>
        <taxon>Bacteroidota</taxon>
        <taxon>Sphingobacteriia</taxon>
        <taxon>Sphingobacteriales</taxon>
        <taxon>Sphingobacteriaceae</taxon>
        <taxon>Mucilaginibacter</taxon>
    </lineage>
</organism>
<name>A0A5B8UUS9_9SPHI</name>
<comment type="subcellular location">
    <subcellularLocation>
        <location evidence="1">Cell outer membrane</location>
    </subcellularLocation>
</comment>
<dbReference type="GO" id="GO:0009279">
    <property type="term" value="C:cell outer membrane"/>
    <property type="evidence" value="ECO:0007669"/>
    <property type="project" value="UniProtKB-SubCell"/>
</dbReference>
<dbReference type="Pfam" id="PF00691">
    <property type="entry name" value="OmpA"/>
    <property type="match status" value="1"/>
</dbReference>
<dbReference type="AlphaFoldDB" id="A0A5B8UUS9"/>
<feature type="domain" description="OmpA-like" evidence="5">
    <location>
        <begin position="42"/>
        <end position="156"/>
    </location>
</feature>
<dbReference type="Gene3D" id="3.30.1330.60">
    <property type="entry name" value="OmpA-like domain"/>
    <property type="match status" value="1"/>
</dbReference>
<sequence length="156" mass="17221">MRVHRNTILALILAGVTGLFAFSANPGRSIKNKTYYPAKLSSTALAAMKLKNIEFGFDKEGVPENRTSELDKVAKLMIDNNASIKISGYADNVGAYVYNWKLSERRAKAVKAYLVSKGCDSTRIATTEFGETHPIASNKTAEGRQKNRRAEMKFAL</sequence>
<dbReference type="SUPFAM" id="SSF103088">
    <property type="entry name" value="OmpA-like"/>
    <property type="match status" value="1"/>
</dbReference>
<dbReference type="InterPro" id="IPR050330">
    <property type="entry name" value="Bact_OuterMem_StrucFunc"/>
</dbReference>
<accession>A0A5B8UUS9</accession>
<dbReference type="EMBL" id="CP042436">
    <property type="protein sequence ID" value="QEC62877.1"/>
    <property type="molecule type" value="Genomic_DNA"/>
</dbReference>
<dbReference type="OrthoDB" id="9782229at2"/>
<protein>
    <submittedName>
        <fullName evidence="6">OmpA family protein</fullName>
    </submittedName>
</protein>
<dbReference type="PRINTS" id="PR01023">
    <property type="entry name" value="NAFLGMOTY"/>
</dbReference>
<keyword evidence="7" id="KW-1185">Reference proteome</keyword>
<proteinExistence type="predicted"/>